<evidence type="ECO:0000313" key="4">
    <source>
        <dbReference type="Proteomes" id="UP001468095"/>
    </source>
</evidence>
<reference evidence="2 3" key="1">
    <citation type="submission" date="2020-05" db="EMBL/GenBank/DDBJ databases">
        <title>Whole Genome Sequences of Enterobacteriales Associated with the International Space Station.</title>
        <authorList>
            <person name="Bharadwaj A."/>
            <person name="Daudu R."/>
            <person name="Singh N."/>
            <person name="Wood J."/>
            <person name="Debieu M."/>
            <person name="Mason C."/>
            <person name="Wang C."/>
            <person name="Venkateswaran K."/>
        </authorList>
    </citation>
    <scope>NUCLEOTIDE SEQUENCE [LARGE SCALE GENOMIC DNA]</scope>
    <source>
        <strain evidence="2 3">IF5SW-B1</strain>
    </source>
</reference>
<dbReference type="InterPro" id="IPR019671">
    <property type="entry name" value="DUF2526"/>
</dbReference>
<gene>
    <name evidence="1" type="ORF">AABB92_09625</name>
    <name evidence="2" type="ORF">HU668_04075</name>
</gene>
<organism evidence="2 3">
    <name type="scientific">Pantoea brenneri</name>
    <dbReference type="NCBI Taxonomy" id="472694"/>
    <lineage>
        <taxon>Bacteria</taxon>
        <taxon>Pseudomonadati</taxon>
        <taxon>Pseudomonadota</taxon>
        <taxon>Gammaproteobacteria</taxon>
        <taxon>Enterobacterales</taxon>
        <taxon>Erwiniaceae</taxon>
        <taxon>Pantoea</taxon>
    </lineage>
</organism>
<reference evidence="1 4" key="2">
    <citation type="submission" date="2024-04" db="EMBL/GenBank/DDBJ databases">
        <authorList>
            <person name="Suleimanova A.D."/>
            <person name="Pudova D.S."/>
            <person name="Shagimardanova E.I."/>
            <person name="Sharipova M.R."/>
        </authorList>
    </citation>
    <scope>NUCLEOTIDE SEQUENCE [LARGE SCALE GENOMIC DNA]</scope>
    <source>
        <strain evidence="1 4">3.1</strain>
    </source>
</reference>
<dbReference type="AlphaFoldDB" id="A0A7Y6NBX9"/>
<sequence length="77" mass="9023">MNHREEVNRAVEAALANNVIREMNTLLCALSEDPELSREERYSQQQRLRMAVFKHSTEKQELAEQRRNWLTRGGIIG</sequence>
<proteinExistence type="predicted"/>
<name>A0A7Y6NBX9_9GAMM</name>
<evidence type="ECO:0000313" key="2">
    <source>
        <dbReference type="EMBL" id="NUY95635.1"/>
    </source>
</evidence>
<comment type="caution">
    <text evidence="2">The sequence shown here is derived from an EMBL/GenBank/DDBJ whole genome shotgun (WGS) entry which is preliminary data.</text>
</comment>
<evidence type="ECO:0000313" key="1">
    <source>
        <dbReference type="EMBL" id="MEL7695913.1"/>
    </source>
</evidence>
<dbReference type="Proteomes" id="UP000566985">
    <property type="component" value="Unassembled WGS sequence"/>
</dbReference>
<dbReference type="RefSeq" id="WP_031377308.1">
    <property type="nucleotide sequence ID" value="NZ_CAUQFK010000009.1"/>
</dbReference>
<evidence type="ECO:0000313" key="3">
    <source>
        <dbReference type="Proteomes" id="UP000566985"/>
    </source>
</evidence>
<dbReference type="EMBL" id="JABWPM010000002">
    <property type="protein sequence ID" value="NUY95635.1"/>
    <property type="molecule type" value="Genomic_DNA"/>
</dbReference>
<dbReference type="EMBL" id="JBCGBG010000001">
    <property type="protein sequence ID" value="MEL7695913.1"/>
    <property type="molecule type" value="Genomic_DNA"/>
</dbReference>
<dbReference type="GeneID" id="57344136"/>
<protein>
    <submittedName>
        <fullName evidence="2">DUF2526 family protein</fullName>
    </submittedName>
</protein>
<dbReference type="Proteomes" id="UP001468095">
    <property type="component" value="Unassembled WGS sequence"/>
</dbReference>
<accession>A0A7Y6NBX9</accession>
<dbReference type="Pfam" id="PF10735">
    <property type="entry name" value="DUF2526"/>
    <property type="match status" value="1"/>
</dbReference>
<keyword evidence="4" id="KW-1185">Reference proteome</keyword>